<name>A0A1W1UJ40_9DEIO</name>
<evidence type="ECO:0000313" key="1">
    <source>
        <dbReference type="EMBL" id="SMB81145.1"/>
    </source>
</evidence>
<evidence type="ECO:0000313" key="2">
    <source>
        <dbReference type="Proteomes" id="UP000192582"/>
    </source>
</evidence>
<gene>
    <name evidence="1" type="ORF">SAMN00790413_04480</name>
</gene>
<dbReference type="EMBL" id="FWWU01000005">
    <property type="protein sequence ID" value="SMB81145.1"/>
    <property type="molecule type" value="Genomic_DNA"/>
</dbReference>
<dbReference type="Proteomes" id="UP000192582">
    <property type="component" value="Unassembled WGS sequence"/>
</dbReference>
<sequence length="66" mass="7262">MLSLCRASCANKALEAQGLKTALDQLHVVLFLQKARDSERLSVLYERDQCVPLEDKKEASSTPVGS</sequence>
<reference evidence="1 2" key="1">
    <citation type="submission" date="2017-04" db="EMBL/GenBank/DDBJ databases">
        <authorList>
            <person name="Afonso C.L."/>
            <person name="Miller P.J."/>
            <person name="Scott M.A."/>
            <person name="Spackman E."/>
            <person name="Goraichik I."/>
            <person name="Dimitrov K.M."/>
            <person name="Suarez D.L."/>
            <person name="Swayne D.E."/>
        </authorList>
    </citation>
    <scope>NUCLEOTIDE SEQUENCE [LARGE SCALE GENOMIC DNA]</scope>
    <source>
        <strain evidence="1 2">KR-140</strain>
    </source>
</reference>
<organism evidence="1 2">
    <name type="scientific">Deinococcus hopiensis KR-140</name>
    <dbReference type="NCBI Taxonomy" id="695939"/>
    <lineage>
        <taxon>Bacteria</taxon>
        <taxon>Thermotogati</taxon>
        <taxon>Deinococcota</taxon>
        <taxon>Deinococci</taxon>
        <taxon>Deinococcales</taxon>
        <taxon>Deinococcaceae</taxon>
        <taxon>Deinococcus</taxon>
    </lineage>
</organism>
<dbReference type="AlphaFoldDB" id="A0A1W1UJ40"/>
<protein>
    <submittedName>
        <fullName evidence="1">Uncharacterized protein</fullName>
    </submittedName>
</protein>
<accession>A0A1W1UJ40</accession>
<keyword evidence="2" id="KW-1185">Reference proteome</keyword>
<proteinExistence type="predicted"/>